<dbReference type="InterPro" id="IPR046358">
    <property type="entry name" value="Flagellin_C"/>
</dbReference>
<evidence type="ECO:0000259" key="5">
    <source>
        <dbReference type="Pfam" id="PF00700"/>
    </source>
</evidence>
<comment type="caution">
    <text evidence="6">The sequence shown here is derived from an EMBL/GenBank/DDBJ whole genome shotgun (WGS) entry which is preliminary data.</text>
</comment>
<comment type="similarity">
    <text evidence="1 3">Belongs to the bacterial flagellin family.</text>
</comment>
<feature type="domain" description="Flagellin C-terminal" evidence="5">
    <location>
        <begin position="679"/>
        <end position="764"/>
    </location>
</feature>
<evidence type="ECO:0000256" key="1">
    <source>
        <dbReference type="ARBA" id="ARBA00005709"/>
    </source>
</evidence>
<dbReference type="Proteomes" id="UP000249130">
    <property type="component" value="Unassembled WGS sequence"/>
</dbReference>
<dbReference type="GO" id="GO:0005576">
    <property type="term" value="C:extracellular region"/>
    <property type="evidence" value="ECO:0007669"/>
    <property type="project" value="UniProtKB-SubCell"/>
</dbReference>
<reference evidence="6 7" key="1">
    <citation type="submission" date="2017-07" db="EMBL/GenBank/DDBJ databases">
        <title>Draft Genome Sequences of Select Purple Nonsulfur Bacteria.</title>
        <authorList>
            <person name="Lasarre B."/>
            <person name="Mckinlay J.B."/>
        </authorList>
    </citation>
    <scope>NUCLEOTIDE SEQUENCE [LARGE SCALE GENOMIC DNA]</scope>
    <source>
        <strain evidence="6 7">DSM 5909</strain>
    </source>
</reference>
<evidence type="ECO:0000259" key="4">
    <source>
        <dbReference type="Pfam" id="PF00669"/>
    </source>
</evidence>
<proteinExistence type="inferred from homology"/>
<evidence type="ECO:0000256" key="3">
    <source>
        <dbReference type="RuleBase" id="RU362073"/>
    </source>
</evidence>
<evidence type="ECO:0000313" key="6">
    <source>
        <dbReference type="EMBL" id="RAI44901.1"/>
    </source>
</evidence>
<evidence type="ECO:0000313" key="7">
    <source>
        <dbReference type="Proteomes" id="UP000249130"/>
    </source>
</evidence>
<comment type="subcellular location">
    <subcellularLocation>
        <location evidence="3">Secreted</location>
    </subcellularLocation>
    <subcellularLocation>
        <location evidence="3">Bacterial flagellum</location>
    </subcellularLocation>
</comment>
<keyword evidence="7" id="KW-1185">Reference proteome</keyword>
<feature type="domain" description="Flagellin N-terminal" evidence="4">
    <location>
        <begin position="15"/>
        <end position="107"/>
    </location>
</feature>
<organism evidence="6 7">
    <name type="scientific">Rhodoplanes roseus</name>
    <dbReference type="NCBI Taxonomy" id="29409"/>
    <lineage>
        <taxon>Bacteria</taxon>
        <taxon>Pseudomonadati</taxon>
        <taxon>Pseudomonadota</taxon>
        <taxon>Alphaproteobacteria</taxon>
        <taxon>Hyphomicrobiales</taxon>
        <taxon>Nitrobacteraceae</taxon>
        <taxon>Rhodoplanes</taxon>
    </lineage>
</organism>
<dbReference type="OrthoDB" id="9808068at2"/>
<dbReference type="GO" id="GO:0005198">
    <property type="term" value="F:structural molecule activity"/>
    <property type="evidence" value="ECO:0007669"/>
    <property type="project" value="UniProtKB-UniRule"/>
</dbReference>
<dbReference type="Gene3D" id="1.20.1330.10">
    <property type="entry name" value="f41 fragment of flagellin, N-terminal domain"/>
    <property type="match status" value="1"/>
</dbReference>
<dbReference type="InterPro" id="IPR001029">
    <property type="entry name" value="Flagellin_N"/>
</dbReference>
<comment type="function">
    <text evidence="3">Flagellin is the subunit protein which polymerizes to form the filaments of bacterial flagella.</text>
</comment>
<dbReference type="RefSeq" id="WP_111418269.1">
    <property type="nucleotide sequence ID" value="NZ_NPEX01000030.1"/>
</dbReference>
<accession>A0A327L327</accession>
<keyword evidence="2 3" id="KW-0975">Bacterial flagellum</keyword>
<gene>
    <name evidence="6" type="ORF">CH341_06720</name>
</gene>
<dbReference type="Pfam" id="PF00700">
    <property type="entry name" value="Flagellin_C"/>
    <property type="match status" value="1"/>
</dbReference>
<name>A0A327L327_9BRAD</name>
<feature type="domain" description="Flagellin N-terminal" evidence="4">
    <location>
        <begin position="570"/>
        <end position="632"/>
    </location>
</feature>
<dbReference type="EMBL" id="NPEX01000030">
    <property type="protein sequence ID" value="RAI44901.1"/>
    <property type="molecule type" value="Genomic_DNA"/>
</dbReference>
<dbReference type="Pfam" id="PF00669">
    <property type="entry name" value="Flagellin_N"/>
    <property type="match status" value="2"/>
</dbReference>
<dbReference type="GO" id="GO:0009288">
    <property type="term" value="C:bacterial-type flagellum"/>
    <property type="evidence" value="ECO:0007669"/>
    <property type="project" value="UniProtKB-SubCell"/>
</dbReference>
<dbReference type="SUPFAM" id="SSF64518">
    <property type="entry name" value="Phase 1 flagellin"/>
    <property type="match status" value="2"/>
</dbReference>
<keyword evidence="3" id="KW-0964">Secreted</keyword>
<dbReference type="AlphaFoldDB" id="A0A327L327"/>
<evidence type="ECO:0000256" key="2">
    <source>
        <dbReference type="ARBA" id="ARBA00023143"/>
    </source>
</evidence>
<protein>
    <recommendedName>
        <fullName evidence="3">Flagellin</fullName>
    </recommendedName>
</protein>
<sequence>MASGITLSAGVRQNLLSLQATADMMGTTQNRLATGKKVNSALDNPSNFFTSQSLSDRAGDLNSLLDSIGQAVKTLDAANNGITSLTKLVQSAKSIAQQARSATAPAATYDALNVTGTLPSETIGSTIAGGANDLSAKAVNLSFTNLAETTASASGATFANDAAVVTAIPASNASNGTVQIRVAKDGGNFVDFNVAVDDATMTDKASLLSTINGTTESGGATLSSYGVTASYVGNVLTLTANSADVDFKVSAGGSGSTAASLTALGLTAGDNNSTSLLDQIVANGGSAGTSSLVLSVSGQTDKTVTFGNSGGQVSTVAELNTWVQSNRGAATGSISGTTFSMSLSAASGNAVGFNATDVGVTKALGLDATTANYNFGTGARGGMGSALSKSFNSDLTLGEVDKTLANGTSISITVDANDGNGSQTQTVGLSGSDNLTAVVNKLKGNATLSANLDISNEAGKLKMVAKTSDVDFSIAAGSATTALNMTAGSYNSTSLLDQVVAGGGSIGDSISVSANGGAAQTITFGKGTGQVSTVAEFTKAISNLSGVTSSVTGSAFSIGVAQGTSQTSLTITGATNTLAAIGTSAQTKSGVKHEGDPNATRSSLQTDFNNVLDQIDSLSKDASYNGINLLNGDDLKVAFNEKNTSSLTIKGVTLNASNLGLNKQNGTTFQDNSKIDETISAINDALTSLRTQASKFGSNLTTVQTRQDFTKSMVNTLQTGGDNLVLADSNEEGANMLALQTRQQLSTTALSLANQANQAVLRLF</sequence>